<sequence length="503" mass="55761">MTDRASLDATTPPTSPFGREPRIGVLVVAYNAASTLPETLDRIPESFRSKIAEVFVCDDASPDRTYLVGLDYQKSAHDLPISVIRHERNLGYGGNQKAGYKLAAEHDLDIIVMLHADGQYAPEFLPAMVEPLVSGECDAVFGSRMMERGAARKGGMPLYKYVGNKVLTRVENKMLGSDLSEFHSGYRAYNVHTLSELDLSATSDGFNFDTQIIIALHSHGKKIVEIPIPTFYGDEICYVNGMQYAADVVADVAVYRLAKMGFTPGELAQVGDEYDLKESEGSSHTVIQHLLEDMPAGRVLDVGCSGGLLGELLRDRGHHVTGVDYLEIPGVDKRVDEFFQADLEQGLPEEVGGGYDLAVAADVLEHLRNSDQLLREMGSRLNENGKIIISVPNFGHWYPRARTVLGVFDYDQRGILDKTHVRFFTRRSLLRMIQKNGFKVTRMEMTGLPVDVVSGKRSLVKRAVLALDALLVKLRPTMFAYQFVVEVEPVPAPRSVVWARRGR</sequence>
<dbReference type="Pfam" id="PF00535">
    <property type="entry name" value="Glycos_transf_2"/>
    <property type="match status" value="1"/>
</dbReference>
<evidence type="ECO:0000259" key="2">
    <source>
        <dbReference type="Pfam" id="PF00535"/>
    </source>
</evidence>
<dbReference type="GO" id="GO:0016740">
    <property type="term" value="F:transferase activity"/>
    <property type="evidence" value="ECO:0007669"/>
    <property type="project" value="UniProtKB-KW"/>
</dbReference>
<comment type="similarity">
    <text evidence="1">Belongs to the glycosyltransferase 2 family.</text>
</comment>
<dbReference type="InterPro" id="IPR029044">
    <property type="entry name" value="Nucleotide-diphossugar_trans"/>
</dbReference>
<dbReference type="PANTHER" id="PTHR48090:SF7">
    <property type="entry name" value="RFBJ PROTEIN"/>
    <property type="match status" value="1"/>
</dbReference>
<dbReference type="CDD" id="cd04179">
    <property type="entry name" value="DPM_DPG-synthase_like"/>
    <property type="match status" value="1"/>
</dbReference>
<dbReference type="KEGG" id="nano:G5V58_20225"/>
<dbReference type="InterPro" id="IPR029063">
    <property type="entry name" value="SAM-dependent_MTases_sf"/>
</dbReference>
<dbReference type="EMBL" id="CP049257">
    <property type="protein sequence ID" value="QIG44795.1"/>
    <property type="molecule type" value="Genomic_DNA"/>
</dbReference>
<protein>
    <submittedName>
        <fullName evidence="3">Glycosyltransferase</fullName>
    </submittedName>
</protein>
<gene>
    <name evidence="3" type="ORF">G5V58_20225</name>
</gene>
<dbReference type="SUPFAM" id="SSF53335">
    <property type="entry name" value="S-adenosyl-L-methionine-dependent methyltransferases"/>
    <property type="match status" value="1"/>
</dbReference>
<evidence type="ECO:0000256" key="1">
    <source>
        <dbReference type="ARBA" id="ARBA00006739"/>
    </source>
</evidence>
<organism evidence="3 4">
    <name type="scientific">Nocardioides anomalus</name>
    <dbReference type="NCBI Taxonomy" id="2712223"/>
    <lineage>
        <taxon>Bacteria</taxon>
        <taxon>Bacillati</taxon>
        <taxon>Actinomycetota</taxon>
        <taxon>Actinomycetes</taxon>
        <taxon>Propionibacteriales</taxon>
        <taxon>Nocardioidaceae</taxon>
        <taxon>Nocardioides</taxon>
    </lineage>
</organism>
<evidence type="ECO:0000313" key="3">
    <source>
        <dbReference type="EMBL" id="QIG44795.1"/>
    </source>
</evidence>
<dbReference type="AlphaFoldDB" id="A0A6G6WI76"/>
<dbReference type="Gene3D" id="3.90.550.10">
    <property type="entry name" value="Spore Coat Polysaccharide Biosynthesis Protein SpsA, Chain A"/>
    <property type="match status" value="1"/>
</dbReference>
<keyword evidence="4" id="KW-1185">Reference proteome</keyword>
<dbReference type="Pfam" id="PF13489">
    <property type="entry name" value="Methyltransf_23"/>
    <property type="match status" value="1"/>
</dbReference>
<dbReference type="Gene3D" id="3.40.50.150">
    <property type="entry name" value="Vaccinia Virus protein VP39"/>
    <property type="match status" value="1"/>
</dbReference>
<dbReference type="RefSeq" id="WP_165236693.1">
    <property type="nucleotide sequence ID" value="NZ_CP049257.1"/>
</dbReference>
<dbReference type="InterPro" id="IPR050256">
    <property type="entry name" value="Glycosyltransferase_2"/>
</dbReference>
<dbReference type="PANTHER" id="PTHR48090">
    <property type="entry name" value="UNDECAPRENYL-PHOSPHATE 4-DEOXY-4-FORMAMIDO-L-ARABINOSE TRANSFERASE-RELATED"/>
    <property type="match status" value="1"/>
</dbReference>
<name>A0A6G6WI76_9ACTN</name>
<keyword evidence="3" id="KW-0808">Transferase</keyword>
<reference evidence="3 4" key="1">
    <citation type="submission" date="2020-02" db="EMBL/GenBank/DDBJ databases">
        <title>Full genome sequence of Nocardioides sp. R-3366.</title>
        <authorList>
            <person name="Im W.-T."/>
        </authorList>
    </citation>
    <scope>NUCLEOTIDE SEQUENCE [LARGE SCALE GENOMIC DNA]</scope>
    <source>
        <strain evidence="3 4">R-3366</strain>
    </source>
</reference>
<proteinExistence type="inferred from homology"/>
<evidence type="ECO:0000313" key="4">
    <source>
        <dbReference type="Proteomes" id="UP000502996"/>
    </source>
</evidence>
<feature type="domain" description="Glycosyltransferase 2-like" evidence="2">
    <location>
        <begin position="25"/>
        <end position="191"/>
    </location>
</feature>
<dbReference type="SUPFAM" id="SSF53448">
    <property type="entry name" value="Nucleotide-diphospho-sugar transferases"/>
    <property type="match status" value="1"/>
</dbReference>
<accession>A0A6G6WI76</accession>
<dbReference type="CDD" id="cd02440">
    <property type="entry name" value="AdoMet_MTases"/>
    <property type="match status" value="1"/>
</dbReference>
<dbReference type="Proteomes" id="UP000502996">
    <property type="component" value="Chromosome"/>
</dbReference>
<dbReference type="InterPro" id="IPR001173">
    <property type="entry name" value="Glyco_trans_2-like"/>
</dbReference>